<feature type="region of interest" description="Disordered" evidence="4">
    <location>
        <begin position="675"/>
        <end position="717"/>
    </location>
</feature>
<feature type="compositionally biased region" description="Basic and acidic residues" evidence="4">
    <location>
        <begin position="1"/>
        <end position="18"/>
    </location>
</feature>
<comment type="similarity">
    <text evidence="1">Belongs to the FPP family.</text>
</comment>
<dbReference type="AlphaFoldDB" id="A0AA39RKT7"/>
<reference evidence="5" key="2">
    <citation type="submission" date="2023-06" db="EMBL/GenBank/DDBJ databases">
        <authorList>
            <person name="Swenson N.G."/>
            <person name="Wegrzyn J.L."/>
            <person name="Mcevoy S.L."/>
        </authorList>
    </citation>
    <scope>NUCLEOTIDE SEQUENCE</scope>
    <source>
        <strain evidence="5">NS2018</strain>
        <tissue evidence="5">Leaf</tissue>
    </source>
</reference>
<feature type="region of interest" description="Disordered" evidence="4">
    <location>
        <begin position="1"/>
        <end position="62"/>
    </location>
</feature>
<dbReference type="PANTHER" id="PTHR31580:SF5">
    <property type="entry name" value="FILAMENT-LIKE PLANT PROTEIN 1-RELATED"/>
    <property type="match status" value="1"/>
</dbReference>
<feature type="compositionally biased region" description="Low complexity" evidence="4">
    <location>
        <begin position="19"/>
        <end position="28"/>
    </location>
</feature>
<organism evidence="5 6">
    <name type="scientific">Acer saccharum</name>
    <name type="common">Sugar maple</name>
    <dbReference type="NCBI Taxonomy" id="4024"/>
    <lineage>
        <taxon>Eukaryota</taxon>
        <taxon>Viridiplantae</taxon>
        <taxon>Streptophyta</taxon>
        <taxon>Embryophyta</taxon>
        <taxon>Tracheophyta</taxon>
        <taxon>Spermatophyta</taxon>
        <taxon>Magnoliopsida</taxon>
        <taxon>eudicotyledons</taxon>
        <taxon>Gunneridae</taxon>
        <taxon>Pentapetalae</taxon>
        <taxon>rosids</taxon>
        <taxon>malvids</taxon>
        <taxon>Sapindales</taxon>
        <taxon>Sapindaceae</taxon>
        <taxon>Hippocastanoideae</taxon>
        <taxon>Acereae</taxon>
        <taxon>Acer</taxon>
    </lineage>
</organism>
<evidence type="ECO:0000313" key="5">
    <source>
        <dbReference type="EMBL" id="KAK0575452.1"/>
    </source>
</evidence>
<gene>
    <name evidence="5" type="ORF">LWI29_000790</name>
</gene>
<evidence type="ECO:0000256" key="1">
    <source>
        <dbReference type="ARBA" id="ARBA00005921"/>
    </source>
</evidence>
<evidence type="ECO:0000313" key="6">
    <source>
        <dbReference type="Proteomes" id="UP001168877"/>
    </source>
</evidence>
<proteinExistence type="inferred from homology"/>
<sequence length="739" mass="82236">MEKRKWLWKRKSSERSSGETDSSGSISSHSERYSDDQGEALKGSPIHNEQSPEVTSKHIANGEGINEGVKTLTEKLSAALVNVSAKEDLVKQHAKVAEEAIAGWEKAENEVAVLKQKLEAAVQQNSVLEERLSHLDGALKECVRQLRQARDEQEQKINEAVEKKTREWESMKSEMENQLVILRSKAEAVKSEPPVHIDPVLLHKLEFLEKENSALKIELMSQSEELEIRAIERDLSTQAAETASKQHLDSIKKVAKLEAECRRLKTVVYKSSSLTDHKSATASSIYVESLVDSQSDSGERLNAVDIDTRKMGGSEPNKGDSNCSDSWASALIAELDQFKNEKAFNRNPTASSIEINLMDDFLEMERLASLPDSGSGSHLESEALAKKSIDVESSLRTELEAMIHRTAELEEKLGNMEAKNAELEEKIETMESEKAELEQKFEKMEAEKAELEEKIETMESEKAELEQKFEKMEAEKAELEQQLEKMEAEKAELETTLSISQECTDTSHHQLREAKIKLEDLQTELNLANESKQHVESRFITMEVEAHTMTAKIDSLEEEIDKERALAAQITVKCQKLEEELLRTKQEIELQQNAKSNAEMKIKQEDVAVAAGKLAECQKTIASLGKQLKSLATLEDFLIDTASIAEFNGGVLPVSKAGTEPWKLHSNVTFSPKRDLHSSSIAAESSGPSVSKNDGNTPPSSSSSSTSAAVSSNHVTSEKNRNGFAKFFSRTKNGIQLEL</sequence>
<comment type="caution">
    <text evidence="5">The sequence shown here is derived from an EMBL/GenBank/DDBJ whole genome shotgun (WGS) entry which is preliminary data.</text>
</comment>
<dbReference type="Proteomes" id="UP001168877">
    <property type="component" value="Unassembled WGS sequence"/>
</dbReference>
<name>A0AA39RKT7_ACESA</name>
<evidence type="ECO:0000256" key="2">
    <source>
        <dbReference type="ARBA" id="ARBA00023054"/>
    </source>
</evidence>
<feature type="coiled-coil region" evidence="3">
    <location>
        <begin position="399"/>
        <end position="601"/>
    </location>
</feature>
<dbReference type="EMBL" id="JAUESC010000386">
    <property type="protein sequence ID" value="KAK0575452.1"/>
    <property type="molecule type" value="Genomic_DNA"/>
</dbReference>
<keyword evidence="6" id="KW-1185">Reference proteome</keyword>
<protein>
    <recommendedName>
        <fullName evidence="7">Filament-like plant protein</fullName>
    </recommendedName>
</protein>
<evidence type="ECO:0000256" key="4">
    <source>
        <dbReference type="SAM" id="MobiDB-lite"/>
    </source>
</evidence>
<feature type="compositionally biased region" description="Low complexity" evidence="4">
    <location>
        <begin position="678"/>
        <end position="715"/>
    </location>
</feature>
<dbReference type="Pfam" id="PF05911">
    <property type="entry name" value="FPP"/>
    <property type="match status" value="4"/>
</dbReference>
<keyword evidence="2 3" id="KW-0175">Coiled coil</keyword>
<accession>A0AA39RKT7</accession>
<dbReference type="PANTHER" id="PTHR31580">
    <property type="entry name" value="FILAMENT-LIKE PLANT PROTEIN 4"/>
    <property type="match status" value="1"/>
</dbReference>
<dbReference type="Gene3D" id="1.20.5.340">
    <property type="match status" value="1"/>
</dbReference>
<evidence type="ECO:0000256" key="3">
    <source>
        <dbReference type="SAM" id="Coils"/>
    </source>
</evidence>
<evidence type="ECO:0008006" key="7">
    <source>
        <dbReference type="Google" id="ProtNLM"/>
    </source>
</evidence>
<dbReference type="InterPro" id="IPR008587">
    <property type="entry name" value="FPP_plant"/>
</dbReference>
<reference evidence="5" key="1">
    <citation type="journal article" date="2022" name="Plant J.">
        <title>Strategies of tolerance reflected in two North American maple genomes.</title>
        <authorList>
            <person name="McEvoy S.L."/>
            <person name="Sezen U.U."/>
            <person name="Trouern-Trend A."/>
            <person name="McMahon S.M."/>
            <person name="Schaberg P.G."/>
            <person name="Yang J."/>
            <person name="Wegrzyn J.L."/>
            <person name="Swenson N.G."/>
        </authorList>
    </citation>
    <scope>NUCLEOTIDE SEQUENCE</scope>
    <source>
        <strain evidence="5">NS2018</strain>
    </source>
</reference>
<dbReference type="SUPFAM" id="SSF57997">
    <property type="entry name" value="Tropomyosin"/>
    <property type="match status" value="1"/>
</dbReference>
<feature type="coiled-coil region" evidence="3">
    <location>
        <begin position="104"/>
        <end position="225"/>
    </location>
</feature>